<evidence type="ECO:0000256" key="1">
    <source>
        <dbReference type="ARBA" id="ARBA00005964"/>
    </source>
</evidence>
<feature type="domain" description="Carboxylesterase type B" evidence="4">
    <location>
        <begin position="19"/>
        <end position="525"/>
    </location>
</feature>
<dbReference type="PROSITE" id="PS00122">
    <property type="entry name" value="CARBOXYLESTERASE_B_1"/>
    <property type="match status" value="1"/>
</dbReference>
<evidence type="ECO:0000313" key="5">
    <source>
        <dbReference type="EMBL" id="KOO24374.1"/>
    </source>
</evidence>
<dbReference type="Pfam" id="PF00135">
    <property type="entry name" value="COesterase"/>
    <property type="match status" value="1"/>
</dbReference>
<reference evidence="6" key="1">
    <citation type="journal article" date="2015" name="PLoS Genet.">
        <title>Genome Sequence and Transcriptome Analyses of Chrysochromulina tobin: Metabolic Tools for Enhanced Algal Fitness in the Prominent Order Prymnesiales (Haptophyceae).</title>
        <authorList>
            <person name="Hovde B.T."/>
            <person name="Deodato C.R."/>
            <person name="Hunsperger H.M."/>
            <person name="Ryken S.A."/>
            <person name="Yost W."/>
            <person name="Jha R.K."/>
            <person name="Patterson J."/>
            <person name="Monnat R.J. Jr."/>
            <person name="Barlow S.B."/>
            <person name="Starkenburg S.R."/>
            <person name="Cattolico R.A."/>
        </authorList>
    </citation>
    <scope>NUCLEOTIDE SEQUENCE</scope>
    <source>
        <strain evidence="6">CCMP291</strain>
    </source>
</reference>
<dbReference type="Proteomes" id="UP000037460">
    <property type="component" value="Unassembled WGS sequence"/>
</dbReference>
<evidence type="ECO:0000313" key="6">
    <source>
        <dbReference type="Proteomes" id="UP000037460"/>
    </source>
</evidence>
<dbReference type="InterPro" id="IPR050309">
    <property type="entry name" value="Type-B_Carboxylest/Lipase"/>
</dbReference>
<evidence type="ECO:0000259" key="4">
    <source>
        <dbReference type="Pfam" id="PF00135"/>
    </source>
</evidence>
<dbReference type="InterPro" id="IPR029058">
    <property type="entry name" value="AB_hydrolase_fold"/>
</dbReference>
<dbReference type="AlphaFoldDB" id="A0A0M0JCR9"/>
<comment type="similarity">
    <text evidence="1 3">Belongs to the type-B carboxylesterase/lipase family.</text>
</comment>
<dbReference type="GO" id="GO:0016787">
    <property type="term" value="F:hydrolase activity"/>
    <property type="evidence" value="ECO:0007669"/>
    <property type="project" value="UniProtKB-KW"/>
</dbReference>
<dbReference type="OrthoDB" id="408631at2759"/>
<protein>
    <recommendedName>
        <fullName evidence="3">Carboxylic ester hydrolase</fullName>
        <ecNumber evidence="3">3.1.1.-</ecNumber>
    </recommendedName>
</protein>
<dbReference type="InterPro" id="IPR002018">
    <property type="entry name" value="CarbesteraseB"/>
</dbReference>
<name>A0A0M0JCR9_9EUKA</name>
<dbReference type="PANTHER" id="PTHR11559">
    <property type="entry name" value="CARBOXYLESTERASE"/>
    <property type="match status" value="1"/>
</dbReference>
<gene>
    <name evidence="5" type="ORF">Ctob_000998</name>
</gene>
<evidence type="ECO:0000256" key="3">
    <source>
        <dbReference type="RuleBase" id="RU361235"/>
    </source>
</evidence>
<proteinExistence type="inferred from homology"/>
<dbReference type="SUPFAM" id="SSF53474">
    <property type="entry name" value="alpha/beta-Hydrolases"/>
    <property type="match status" value="1"/>
</dbReference>
<accession>A0A0M0JCR9</accession>
<keyword evidence="2 3" id="KW-0378">Hydrolase</keyword>
<comment type="caution">
    <text evidence="5">The sequence shown here is derived from an EMBL/GenBank/DDBJ whole genome shotgun (WGS) entry which is preliminary data.</text>
</comment>
<organism evidence="5 6">
    <name type="scientific">Chrysochromulina tobinii</name>
    <dbReference type="NCBI Taxonomy" id="1460289"/>
    <lineage>
        <taxon>Eukaryota</taxon>
        <taxon>Haptista</taxon>
        <taxon>Haptophyta</taxon>
        <taxon>Prymnesiophyceae</taxon>
        <taxon>Prymnesiales</taxon>
        <taxon>Chrysochromulinaceae</taxon>
        <taxon>Chrysochromulina</taxon>
    </lineage>
</organism>
<dbReference type="EC" id="3.1.1.-" evidence="3"/>
<evidence type="ECO:0000256" key="2">
    <source>
        <dbReference type="ARBA" id="ARBA00022801"/>
    </source>
</evidence>
<keyword evidence="6" id="KW-1185">Reference proteome</keyword>
<dbReference type="ESTHER" id="9euka-a0a0m0jcr9">
    <property type="family name" value="Carb_B_Root"/>
</dbReference>
<dbReference type="EMBL" id="JWZX01003100">
    <property type="protein sequence ID" value="KOO24374.1"/>
    <property type="molecule type" value="Genomic_DNA"/>
</dbReference>
<dbReference type="InterPro" id="IPR019826">
    <property type="entry name" value="Carboxylesterase_B_AS"/>
</dbReference>
<dbReference type="Gene3D" id="3.40.50.1820">
    <property type="entry name" value="alpha/beta hydrolase"/>
    <property type="match status" value="1"/>
</dbReference>
<sequence>MLWSISTVVVMTTVSQKVDVRTALGTVRGNGFPTFQEFLGIPYGTAERFEPAVPRSKGFDQNPLDATYFGPACLQTLTNVTTYGSEYSCHVLNIWRPAGVGPGANLPVLLFVPGGTNDFGEAEPYNASIMASDQHAVICSINYRVGPFGFVALKEQALAGEPTGNFALTDIQAALRFLRQHVADFGGDPKRLTLFGQSSGGGLVLLHTVLPSSSGLLEGVISQSGDLGARPLDKSLGVTETLAERLNCTQKGFKSTRACLVAATGDELVYAQGVTCITPNACNAATSWSPTVDGALLPDDPLVLAKAGQVNPLAVALGANTNDSYLFIMNTGPIGRTEYEAALLAAARGNVTLARALLALYPPRDNRTDDHVDLMGWWSSDRMLCGLRRTAAAFAAAPPTKGQVHLYRYNYFFQSNRVCTAASNWHDPSWGSVHQDEVSFVFGQPIFMNIGYTNCSVPGWSGFDRSCLDCHFNATEAAFARAVGRLWTSFAASGDPGVREGIERGEVQEAADAEWPRFGAGGRNVLLQPTGAPQRMQAEFALGRPEYCEVWDEVDADA</sequence>